<evidence type="ECO:0000313" key="3">
    <source>
        <dbReference type="EMBL" id="CAB4693158.1"/>
    </source>
</evidence>
<dbReference type="EMBL" id="CAESAE010000003">
    <property type="protein sequence ID" value="CAB4335784.1"/>
    <property type="molecule type" value="Genomic_DNA"/>
</dbReference>
<dbReference type="InterPro" id="IPR011051">
    <property type="entry name" value="RmlC_Cupin_sf"/>
</dbReference>
<dbReference type="EMBL" id="CAEZZW010000003">
    <property type="protein sequence ID" value="CAB4778657.1"/>
    <property type="molecule type" value="Genomic_DNA"/>
</dbReference>
<dbReference type="InterPro" id="IPR001538">
    <property type="entry name" value="Man6P_isomerase-2_C"/>
</dbReference>
<name>A0A6J7A0H8_9ZZZZ</name>
<dbReference type="Gene3D" id="2.60.120.10">
    <property type="entry name" value="Jelly Rolls"/>
    <property type="match status" value="1"/>
</dbReference>
<dbReference type="AlphaFoldDB" id="A0A6J7A0H8"/>
<dbReference type="EMBL" id="CAFBOC010000001">
    <property type="protein sequence ID" value="CAB4968250.1"/>
    <property type="molecule type" value="Genomic_DNA"/>
</dbReference>
<evidence type="ECO:0000313" key="8">
    <source>
        <dbReference type="EMBL" id="CAB4933957.1"/>
    </source>
</evidence>
<dbReference type="EMBL" id="CAEZYM010000001">
    <property type="protein sequence ID" value="CAB4716794.1"/>
    <property type="molecule type" value="Genomic_DNA"/>
</dbReference>
<reference evidence="6" key="1">
    <citation type="submission" date="2020-05" db="EMBL/GenBank/DDBJ databases">
        <authorList>
            <person name="Chiriac C."/>
            <person name="Salcher M."/>
            <person name="Ghai R."/>
            <person name="Kavagutti S V."/>
        </authorList>
    </citation>
    <scope>NUCLEOTIDE SEQUENCE</scope>
</reference>
<dbReference type="EMBL" id="CAFBQX010000003">
    <property type="protein sequence ID" value="CAB5072393.1"/>
    <property type="molecule type" value="Genomic_DNA"/>
</dbReference>
<evidence type="ECO:0000259" key="1">
    <source>
        <dbReference type="Pfam" id="PF01050"/>
    </source>
</evidence>
<evidence type="ECO:0000313" key="2">
    <source>
        <dbReference type="EMBL" id="CAB4335784.1"/>
    </source>
</evidence>
<sequence>MEITTNKPWGREVLLYQGSGYAVKRIHLNESNQTSLHYHEVKHETILMLKGKLRIEIQESGKVASEIFLASGEHFCISPKIIHRMRSIGEDSIYFEAQTDHLDDVIRISDDFGRN</sequence>
<evidence type="ECO:0000313" key="7">
    <source>
        <dbReference type="EMBL" id="CAB4855297.1"/>
    </source>
</evidence>
<evidence type="ECO:0000313" key="4">
    <source>
        <dbReference type="EMBL" id="CAB4716794.1"/>
    </source>
</evidence>
<dbReference type="EMBL" id="CAFBLD010000001">
    <property type="protein sequence ID" value="CAB4855297.1"/>
    <property type="molecule type" value="Genomic_DNA"/>
</dbReference>
<evidence type="ECO:0000313" key="5">
    <source>
        <dbReference type="EMBL" id="CAB4778657.1"/>
    </source>
</evidence>
<proteinExistence type="predicted"/>
<dbReference type="Pfam" id="PF01050">
    <property type="entry name" value="MannoseP_isomer"/>
    <property type="match status" value="1"/>
</dbReference>
<dbReference type="GO" id="GO:0005976">
    <property type="term" value="P:polysaccharide metabolic process"/>
    <property type="evidence" value="ECO:0007669"/>
    <property type="project" value="InterPro"/>
</dbReference>
<protein>
    <submittedName>
        <fullName evidence="6">Unannotated protein</fullName>
    </submittedName>
</protein>
<feature type="domain" description="Mannose-6-phosphate isomerase type II C-terminal" evidence="1">
    <location>
        <begin position="5"/>
        <end position="93"/>
    </location>
</feature>
<evidence type="ECO:0000313" key="6">
    <source>
        <dbReference type="EMBL" id="CAB4826351.1"/>
    </source>
</evidence>
<evidence type="ECO:0000313" key="9">
    <source>
        <dbReference type="EMBL" id="CAB4968250.1"/>
    </source>
</evidence>
<gene>
    <name evidence="3" type="ORF">UFOPK2510_00831</name>
    <name evidence="4" type="ORF">UFOPK2718_00183</name>
    <name evidence="5" type="ORF">UFOPK2936_00721</name>
    <name evidence="6" type="ORF">UFOPK3174_00571</name>
    <name evidence="7" type="ORF">UFOPK3328_00052</name>
    <name evidence="8" type="ORF">UFOPK3779_00052</name>
    <name evidence="9" type="ORF">UFOPK3913_00078</name>
    <name evidence="2" type="ORF">UFOPK4107_00587</name>
    <name evidence="10" type="ORF">UFOPK4403_00775</name>
</gene>
<dbReference type="EMBL" id="CAFBNH010000001">
    <property type="protein sequence ID" value="CAB4933957.1"/>
    <property type="molecule type" value="Genomic_DNA"/>
</dbReference>
<dbReference type="SUPFAM" id="SSF51182">
    <property type="entry name" value="RmlC-like cupins"/>
    <property type="match status" value="1"/>
</dbReference>
<organism evidence="6">
    <name type="scientific">freshwater metagenome</name>
    <dbReference type="NCBI Taxonomy" id="449393"/>
    <lineage>
        <taxon>unclassified sequences</taxon>
        <taxon>metagenomes</taxon>
        <taxon>ecological metagenomes</taxon>
    </lineage>
</organism>
<dbReference type="InterPro" id="IPR014710">
    <property type="entry name" value="RmlC-like_jellyroll"/>
</dbReference>
<accession>A0A6J7A0H8</accession>
<evidence type="ECO:0000313" key="10">
    <source>
        <dbReference type="EMBL" id="CAB5072393.1"/>
    </source>
</evidence>
<dbReference type="EMBL" id="CAFABH010000007">
    <property type="protein sequence ID" value="CAB4826351.1"/>
    <property type="molecule type" value="Genomic_DNA"/>
</dbReference>
<dbReference type="GO" id="GO:0016779">
    <property type="term" value="F:nucleotidyltransferase activity"/>
    <property type="evidence" value="ECO:0007669"/>
    <property type="project" value="InterPro"/>
</dbReference>
<dbReference type="EMBL" id="CAEZXO010000004">
    <property type="protein sequence ID" value="CAB4693158.1"/>
    <property type="molecule type" value="Genomic_DNA"/>
</dbReference>